<protein>
    <recommendedName>
        <fullName evidence="2">UBX domain-containing protein</fullName>
    </recommendedName>
</protein>
<dbReference type="InterPro" id="IPR006577">
    <property type="entry name" value="UAS"/>
</dbReference>
<dbReference type="PROSITE" id="PS50033">
    <property type="entry name" value="UBX"/>
    <property type="match status" value="1"/>
</dbReference>
<evidence type="ECO:0000259" key="2">
    <source>
        <dbReference type="PROSITE" id="PS50033"/>
    </source>
</evidence>
<dbReference type="InterPro" id="IPR029071">
    <property type="entry name" value="Ubiquitin-like_domsf"/>
</dbReference>
<dbReference type="SUPFAM" id="SSF54236">
    <property type="entry name" value="Ubiquitin-like"/>
    <property type="match status" value="1"/>
</dbReference>
<reference evidence="3 4" key="1">
    <citation type="submission" date="2016-07" db="EMBL/GenBank/DDBJ databases">
        <title>Pervasive Adenine N6-methylation of Active Genes in Fungi.</title>
        <authorList>
            <consortium name="DOE Joint Genome Institute"/>
            <person name="Mondo S.J."/>
            <person name="Dannebaum R.O."/>
            <person name="Kuo R.C."/>
            <person name="Labutti K."/>
            <person name="Haridas S."/>
            <person name="Kuo A."/>
            <person name="Salamov A."/>
            <person name="Ahrendt S.R."/>
            <person name="Lipzen A."/>
            <person name="Sullivan W."/>
            <person name="Andreopoulos W.B."/>
            <person name="Clum A."/>
            <person name="Lindquist E."/>
            <person name="Daum C."/>
            <person name="Ramamoorthy G.K."/>
            <person name="Gryganskyi A."/>
            <person name="Culley D."/>
            <person name="Magnuson J.K."/>
            <person name="James T.Y."/>
            <person name="O'Malley M.A."/>
            <person name="Stajich J.E."/>
            <person name="Spatafora J.W."/>
            <person name="Visel A."/>
            <person name="Grigoriev I.V."/>
        </authorList>
    </citation>
    <scope>NUCLEOTIDE SEQUENCE [LARGE SCALE GENOMIC DNA]</scope>
    <source>
        <strain evidence="3 4">12-1054</strain>
    </source>
</reference>
<dbReference type="CDD" id="cd02958">
    <property type="entry name" value="UAS"/>
    <property type="match status" value="1"/>
</dbReference>
<dbReference type="InterPro" id="IPR009060">
    <property type="entry name" value="UBA-like_sf"/>
</dbReference>
<dbReference type="GO" id="GO:0005634">
    <property type="term" value="C:nucleus"/>
    <property type="evidence" value="ECO:0007669"/>
    <property type="project" value="TreeGrafter"/>
</dbReference>
<dbReference type="Pfam" id="PF00789">
    <property type="entry name" value="UBX"/>
    <property type="match status" value="1"/>
</dbReference>
<feature type="region of interest" description="Disordered" evidence="1">
    <location>
        <begin position="45"/>
        <end position="67"/>
    </location>
</feature>
<feature type="compositionally biased region" description="Polar residues" evidence="1">
    <location>
        <begin position="45"/>
        <end position="62"/>
    </location>
</feature>
<comment type="caution">
    <text evidence="3">The sequence shown here is derived from an EMBL/GenBank/DDBJ whole genome shotgun (WGS) entry which is preliminary data.</text>
</comment>
<dbReference type="GeneID" id="63784993"/>
<dbReference type="Pfam" id="PF13899">
    <property type="entry name" value="Thioredoxin_7"/>
    <property type="match status" value="1"/>
</dbReference>
<dbReference type="SMART" id="SM00594">
    <property type="entry name" value="UAS"/>
    <property type="match status" value="1"/>
</dbReference>
<name>A0A1Y2FY75_PROLT</name>
<dbReference type="OMA" id="PAIFDCQ"/>
<dbReference type="PANTHER" id="PTHR23322:SF6">
    <property type="entry name" value="UBX DOMAIN-CONTAINING PROTEIN 7"/>
    <property type="match status" value="1"/>
</dbReference>
<accession>A0A1Y2FY75</accession>
<dbReference type="InterPro" id="IPR036249">
    <property type="entry name" value="Thioredoxin-like_sf"/>
</dbReference>
<dbReference type="InterPro" id="IPR001012">
    <property type="entry name" value="UBX_dom"/>
</dbReference>
<dbReference type="RefSeq" id="XP_040728120.1">
    <property type="nucleotide sequence ID" value="XM_040868394.1"/>
</dbReference>
<dbReference type="AlphaFoldDB" id="A0A1Y2FY75"/>
<organism evidence="3 4">
    <name type="scientific">Protomyces lactucae-debilis</name>
    <dbReference type="NCBI Taxonomy" id="2754530"/>
    <lineage>
        <taxon>Eukaryota</taxon>
        <taxon>Fungi</taxon>
        <taxon>Dikarya</taxon>
        <taxon>Ascomycota</taxon>
        <taxon>Taphrinomycotina</taxon>
        <taxon>Taphrinomycetes</taxon>
        <taxon>Taphrinales</taxon>
        <taxon>Protomycetaceae</taxon>
        <taxon>Protomyces</taxon>
    </lineage>
</organism>
<gene>
    <name evidence="3" type="ORF">BCR37DRAFT_375494</name>
</gene>
<proteinExistence type="predicted"/>
<dbReference type="SUPFAM" id="SSF46934">
    <property type="entry name" value="UBA-like"/>
    <property type="match status" value="1"/>
</dbReference>
<dbReference type="Gene3D" id="1.10.8.10">
    <property type="entry name" value="DNA helicase RuvA subunit, C-terminal domain"/>
    <property type="match status" value="1"/>
</dbReference>
<dbReference type="GO" id="GO:0043130">
    <property type="term" value="F:ubiquitin binding"/>
    <property type="evidence" value="ECO:0007669"/>
    <property type="project" value="TreeGrafter"/>
</dbReference>
<evidence type="ECO:0000313" key="4">
    <source>
        <dbReference type="Proteomes" id="UP000193685"/>
    </source>
</evidence>
<feature type="region of interest" description="Disordered" evidence="1">
    <location>
        <begin position="313"/>
        <end position="335"/>
    </location>
</feature>
<feature type="domain" description="UBX" evidence="2">
    <location>
        <begin position="399"/>
        <end position="475"/>
    </location>
</feature>
<dbReference type="EMBL" id="MCFI01000001">
    <property type="protein sequence ID" value="ORY87625.1"/>
    <property type="molecule type" value="Genomic_DNA"/>
</dbReference>
<dbReference type="PANTHER" id="PTHR23322">
    <property type="entry name" value="FAS-ASSOCIATED PROTEIN"/>
    <property type="match status" value="1"/>
</dbReference>
<dbReference type="GO" id="GO:0043161">
    <property type="term" value="P:proteasome-mediated ubiquitin-dependent protein catabolic process"/>
    <property type="evidence" value="ECO:0007669"/>
    <property type="project" value="TreeGrafter"/>
</dbReference>
<dbReference type="Gene3D" id="3.10.20.90">
    <property type="entry name" value="Phosphatidylinositol 3-kinase Catalytic Subunit, Chain A, domain 1"/>
    <property type="match status" value="1"/>
</dbReference>
<dbReference type="Proteomes" id="UP000193685">
    <property type="component" value="Unassembled WGS sequence"/>
</dbReference>
<dbReference type="InterPro" id="IPR050730">
    <property type="entry name" value="UBX_domain-protein"/>
</dbReference>
<dbReference type="OrthoDB" id="270602at2759"/>
<sequence length="481" mass="53042">MDALGDEKVEQFQSVTACNDSLARRYLSVAGGDLDTAVMLFFETNGQLPDDPSTTTSAQRPDSASDGMAEFEDEGMIEDDEAMARRLAGEWGANGSGAETVRAPIAPTRQVLQDDVMDYDPSFMPHFGNRFDALAGTSSRPTGSRGVFNQVAPSVWDEAHAEQGLREATGGASAQSAKSSRLARLFQPPFDLMAHIDLTTAREQAKEELKWIMINLQDNADFASQTLNRDLWKDAGVKELVRESFLFLQYTKNSEDGESYMRFYPVEQYPHIAILDPRTGERVKTWSKTLSVPDFMGDVAEFLDRFSLDDTKQNPIAKKPKRQTERAKAPAEMSEEDQINAAIMASVGGSMAEAIPVDEDEADVVIAEAPTNGHANGTAAKVQTALDKIEAIDRPEPPAGAETTRIQLRLPSSRQVRRFLTSDPVLYIFQYVKATVPEAHDGKQFKIVFNRASLNNNLEETIEQAGLKNASLVVEFEEDES</sequence>
<dbReference type="CDD" id="cd01767">
    <property type="entry name" value="UBX"/>
    <property type="match status" value="1"/>
</dbReference>
<evidence type="ECO:0000256" key="1">
    <source>
        <dbReference type="SAM" id="MobiDB-lite"/>
    </source>
</evidence>
<dbReference type="Pfam" id="PF14555">
    <property type="entry name" value="UBA_4"/>
    <property type="match status" value="1"/>
</dbReference>
<dbReference type="STRING" id="56484.A0A1Y2FY75"/>
<dbReference type="Gene3D" id="3.40.30.10">
    <property type="entry name" value="Glutaredoxin"/>
    <property type="match status" value="1"/>
</dbReference>
<keyword evidence="4" id="KW-1185">Reference proteome</keyword>
<evidence type="ECO:0000313" key="3">
    <source>
        <dbReference type="EMBL" id="ORY87625.1"/>
    </source>
</evidence>
<dbReference type="SUPFAM" id="SSF52833">
    <property type="entry name" value="Thioredoxin-like"/>
    <property type="match status" value="1"/>
</dbReference>